<accession>A0A849KGG2</accession>
<reference evidence="1 2" key="1">
    <citation type="submission" date="2020-05" db="EMBL/GenBank/DDBJ databases">
        <authorList>
            <person name="Khan S.A."/>
            <person name="Jeon C.O."/>
            <person name="Chun B.H."/>
        </authorList>
    </citation>
    <scope>NUCLEOTIDE SEQUENCE [LARGE SCALE GENOMIC DNA]</scope>
    <source>
        <strain evidence="1 2">B156</strain>
    </source>
</reference>
<dbReference type="RefSeq" id="WP_171561383.1">
    <property type="nucleotide sequence ID" value="NZ_JABFCS010000001.1"/>
</dbReference>
<dbReference type="Proteomes" id="UP000552954">
    <property type="component" value="Unassembled WGS sequence"/>
</dbReference>
<name>A0A849KGG2_9BURK</name>
<reference evidence="1 2" key="2">
    <citation type="submission" date="2020-06" db="EMBL/GenBank/DDBJ databases">
        <title>Ramlibacter rhizophilus sp. nov., isolated from rhizosphere soil of national flower Mugunghwa from South Korea.</title>
        <authorList>
            <person name="Zheng-Fei Y."/>
            <person name="Huan T."/>
        </authorList>
    </citation>
    <scope>NUCLEOTIDE SEQUENCE [LARGE SCALE GENOMIC DNA]</scope>
    <source>
        <strain evidence="1 2">B156</strain>
    </source>
</reference>
<proteinExistence type="predicted"/>
<gene>
    <name evidence="1" type="ORF">HK415_17160</name>
</gene>
<protein>
    <submittedName>
        <fullName evidence="1">Uncharacterized protein</fullName>
    </submittedName>
</protein>
<dbReference type="EMBL" id="JABFCS010000001">
    <property type="protein sequence ID" value="NNU44526.1"/>
    <property type="molecule type" value="Genomic_DNA"/>
</dbReference>
<dbReference type="AlphaFoldDB" id="A0A849KGG2"/>
<comment type="caution">
    <text evidence="1">The sequence shown here is derived from an EMBL/GenBank/DDBJ whole genome shotgun (WGS) entry which is preliminary data.</text>
</comment>
<keyword evidence="2" id="KW-1185">Reference proteome</keyword>
<evidence type="ECO:0000313" key="2">
    <source>
        <dbReference type="Proteomes" id="UP000552954"/>
    </source>
</evidence>
<sequence>MTAIPTAATATATTAIASGDNRAPRIFDVTPDHGEQVSERGWTRISARFFDRGTGVAAVSLRVDGRDVTSHARVDGDDIRYAENLRPGRHFAELVVRDHAGNTSRRAWVFDVANDVRNHGYGYGRDGGYGQPQRW</sequence>
<organism evidence="1 2">
    <name type="scientific">Ramlibacter montanisoli</name>
    <dbReference type="NCBI Taxonomy" id="2732512"/>
    <lineage>
        <taxon>Bacteria</taxon>
        <taxon>Pseudomonadati</taxon>
        <taxon>Pseudomonadota</taxon>
        <taxon>Betaproteobacteria</taxon>
        <taxon>Burkholderiales</taxon>
        <taxon>Comamonadaceae</taxon>
        <taxon>Ramlibacter</taxon>
    </lineage>
</organism>
<evidence type="ECO:0000313" key="1">
    <source>
        <dbReference type="EMBL" id="NNU44526.1"/>
    </source>
</evidence>